<reference evidence="9" key="1">
    <citation type="journal article" date="2019" name="Int. J. Syst. Evol. Microbiol.">
        <title>The Global Catalogue of Microorganisms (GCM) 10K type strain sequencing project: providing services to taxonomists for standard genome sequencing and annotation.</title>
        <authorList>
            <consortium name="The Broad Institute Genomics Platform"/>
            <consortium name="The Broad Institute Genome Sequencing Center for Infectious Disease"/>
            <person name="Wu L."/>
            <person name="Ma J."/>
        </authorList>
    </citation>
    <scope>NUCLEOTIDE SEQUENCE [LARGE SCALE GENOMIC DNA]</scope>
    <source>
        <strain evidence="9">KCTC 52274</strain>
    </source>
</reference>
<protein>
    <submittedName>
        <fullName evidence="8">TolC family protein</fullName>
    </submittedName>
</protein>
<dbReference type="PANTHER" id="PTHR30026:SF20">
    <property type="entry name" value="OUTER MEMBRANE PROTEIN TOLC"/>
    <property type="match status" value="1"/>
</dbReference>
<evidence type="ECO:0000313" key="9">
    <source>
        <dbReference type="Proteomes" id="UP001597319"/>
    </source>
</evidence>
<dbReference type="InterPro" id="IPR051906">
    <property type="entry name" value="TolC-like"/>
</dbReference>
<keyword evidence="7" id="KW-0998">Cell outer membrane</keyword>
<keyword evidence="3" id="KW-0813">Transport</keyword>
<evidence type="ECO:0000256" key="6">
    <source>
        <dbReference type="ARBA" id="ARBA00023136"/>
    </source>
</evidence>
<comment type="similarity">
    <text evidence="2">Belongs to the outer membrane factor (OMF) (TC 1.B.17) family.</text>
</comment>
<evidence type="ECO:0000256" key="7">
    <source>
        <dbReference type="ARBA" id="ARBA00023237"/>
    </source>
</evidence>
<evidence type="ECO:0000256" key="4">
    <source>
        <dbReference type="ARBA" id="ARBA00022452"/>
    </source>
</evidence>
<evidence type="ECO:0000256" key="3">
    <source>
        <dbReference type="ARBA" id="ARBA00022448"/>
    </source>
</evidence>
<proteinExistence type="inferred from homology"/>
<organism evidence="8 9">
    <name type="scientific">Aquimarina rubra</name>
    <dbReference type="NCBI Taxonomy" id="1920033"/>
    <lineage>
        <taxon>Bacteria</taxon>
        <taxon>Pseudomonadati</taxon>
        <taxon>Bacteroidota</taxon>
        <taxon>Flavobacteriia</taxon>
        <taxon>Flavobacteriales</taxon>
        <taxon>Flavobacteriaceae</taxon>
        <taxon>Aquimarina</taxon>
    </lineage>
</organism>
<dbReference type="RefSeq" id="WP_378294792.1">
    <property type="nucleotide sequence ID" value="NZ_JBHULE010000035.1"/>
</dbReference>
<keyword evidence="5" id="KW-0812">Transmembrane</keyword>
<evidence type="ECO:0000256" key="2">
    <source>
        <dbReference type="ARBA" id="ARBA00007613"/>
    </source>
</evidence>
<name>A0ABW5LJA9_9FLAO</name>
<dbReference type="SUPFAM" id="SSF56954">
    <property type="entry name" value="Outer membrane efflux proteins (OEP)"/>
    <property type="match status" value="1"/>
</dbReference>
<dbReference type="Pfam" id="PF02321">
    <property type="entry name" value="OEP"/>
    <property type="match status" value="1"/>
</dbReference>
<keyword evidence="4" id="KW-1134">Transmembrane beta strand</keyword>
<keyword evidence="6" id="KW-0472">Membrane</keyword>
<dbReference type="Proteomes" id="UP001597319">
    <property type="component" value="Unassembled WGS sequence"/>
</dbReference>
<evidence type="ECO:0000313" key="8">
    <source>
        <dbReference type="EMBL" id="MFD2564942.1"/>
    </source>
</evidence>
<evidence type="ECO:0000256" key="5">
    <source>
        <dbReference type="ARBA" id="ARBA00022692"/>
    </source>
</evidence>
<sequence>MNKVLLCSFLFITTLFYAQEKDTLTLNFREYLGFVKKHHPVAKQAELNISVGEANLLKSRGGFDPKIEVDYDRKKFKGSEYYDLLNATFKVPTWYGIELKANFEQNEGIFLNPERTVPDEGLYSAGISVPIAQGLLINDRMASLKKARLFREQTKADRDLLVNEILYNASLAYFDWLEAYNEKEIYENFLTNARTRFEGVKSSALAGDKAIIDTVEAQITVQNRQLSLEQAKVKLMKSALDLSNYLWIGNNIPVELQPNVIPDNDVDAVIDQTLQIQQALLTGVDLVNHPKLRSLNYKIEGLQIDRRLKANKLLPKINLEYNFLTASPEVANSFNTADYKGGVTFQFPLFLRKERGAVKLAKYKIQDSQYELASVQVQLENKVNAIYNELESFKTQNSLIANIVTDYNTLLQAEERKFSFGESSLFLINSRESKLIDAELKRNKLQNKYFGTKAKLFKNLAVNPENL</sequence>
<dbReference type="EMBL" id="JBHULE010000035">
    <property type="protein sequence ID" value="MFD2564942.1"/>
    <property type="molecule type" value="Genomic_DNA"/>
</dbReference>
<accession>A0ABW5LJA9</accession>
<dbReference type="Gene3D" id="1.20.1600.10">
    <property type="entry name" value="Outer membrane efflux proteins (OEP)"/>
    <property type="match status" value="1"/>
</dbReference>
<evidence type="ECO:0000256" key="1">
    <source>
        <dbReference type="ARBA" id="ARBA00004442"/>
    </source>
</evidence>
<dbReference type="PANTHER" id="PTHR30026">
    <property type="entry name" value="OUTER MEMBRANE PROTEIN TOLC"/>
    <property type="match status" value="1"/>
</dbReference>
<comment type="caution">
    <text evidence="8">The sequence shown here is derived from an EMBL/GenBank/DDBJ whole genome shotgun (WGS) entry which is preliminary data.</text>
</comment>
<dbReference type="InterPro" id="IPR003423">
    <property type="entry name" value="OMP_efflux"/>
</dbReference>
<keyword evidence="9" id="KW-1185">Reference proteome</keyword>
<comment type="subcellular location">
    <subcellularLocation>
        <location evidence="1">Cell outer membrane</location>
    </subcellularLocation>
</comment>
<gene>
    <name evidence="8" type="ORF">ACFSR1_19855</name>
</gene>